<dbReference type="InterPro" id="IPR017284">
    <property type="entry name" value="Tautomerase_PptA"/>
</dbReference>
<evidence type="ECO:0000313" key="5">
    <source>
        <dbReference type="EMBL" id="SHG47400.1"/>
    </source>
</evidence>
<dbReference type="InterPro" id="IPR004370">
    <property type="entry name" value="4-OT-like_dom"/>
</dbReference>
<gene>
    <name evidence="5" type="ORF">SAMN05216361_2356</name>
</gene>
<sequence length="77" mass="8455">MPHIKVQMWPGKSNEQKQALADAMSQCIQDVLGSSEASVSVAIEDIPPNDWGSVVYEPEIEGKPELLFKQPGYSKPV</sequence>
<dbReference type="EMBL" id="FQWD01000003">
    <property type="protein sequence ID" value="SHG47400.1"/>
    <property type="molecule type" value="Genomic_DNA"/>
</dbReference>
<dbReference type="PIRSF" id="PIRSF037799">
    <property type="entry name" value="Tautomer_YdcE_prd"/>
    <property type="match status" value="1"/>
</dbReference>
<organism evidence="5 6">
    <name type="scientific">Marisediminitalea aggregata</name>
    <dbReference type="NCBI Taxonomy" id="634436"/>
    <lineage>
        <taxon>Bacteria</taxon>
        <taxon>Pseudomonadati</taxon>
        <taxon>Pseudomonadota</taxon>
        <taxon>Gammaproteobacteria</taxon>
        <taxon>Alteromonadales</taxon>
        <taxon>Alteromonadaceae</taxon>
        <taxon>Marisediminitalea</taxon>
    </lineage>
</organism>
<evidence type="ECO:0000256" key="3">
    <source>
        <dbReference type="PIRSR" id="PIRSR037799-1"/>
    </source>
</evidence>
<dbReference type="GO" id="GO:0005737">
    <property type="term" value="C:cytoplasm"/>
    <property type="evidence" value="ECO:0007669"/>
    <property type="project" value="InterPro"/>
</dbReference>
<accession>A0A1M5K458</accession>
<feature type="active site" description="Proton acceptor; via imino nitrogen" evidence="3">
    <location>
        <position position="2"/>
    </location>
</feature>
<dbReference type="GO" id="GO:0016862">
    <property type="term" value="F:intramolecular oxidoreductase activity, interconverting keto- and enol-groups"/>
    <property type="evidence" value="ECO:0007669"/>
    <property type="project" value="InterPro"/>
</dbReference>
<evidence type="ECO:0000256" key="1">
    <source>
        <dbReference type="ARBA" id="ARBA00006723"/>
    </source>
</evidence>
<protein>
    <submittedName>
        <fullName evidence="5">4-oxalocrotonate tautomerase</fullName>
    </submittedName>
</protein>
<dbReference type="STRING" id="634436.SAMN05216361_2356"/>
<proteinExistence type="inferred from homology"/>
<dbReference type="OrthoDB" id="9799841at2"/>
<name>A0A1M5K458_9ALTE</name>
<dbReference type="Gene3D" id="3.30.429.10">
    <property type="entry name" value="Macrophage Migration Inhibitory Factor"/>
    <property type="match status" value="1"/>
</dbReference>
<dbReference type="PANTHER" id="PTHR35530:SF2">
    <property type="entry name" value="BSL4019 PROTEIN"/>
    <property type="match status" value="1"/>
</dbReference>
<reference evidence="6" key="1">
    <citation type="submission" date="2016-11" db="EMBL/GenBank/DDBJ databases">
        <authorList>
            <person name="Varghese N."/>
            <person name="Submissions S."/>
        </authorList>
    </citation>
    <scope>NUCLEOTIDE SEQUENCE [LARGE SCALE GENOMIC DNA]</scope>
    <source>
        <strain evidence="6">CGMCC 1.8995</strain>
    </source>
</reference>
<dbReference type="AlphaFoldDB" id="A0A1M5K458"/>
<dbReference type="Pfam" id="PF01361">
    <property type="entry name" value="Tautomerase"/>
    <property type="match status" value="1"/>
</dbReference>
<evidence type="ECO:0000313" key="6">
    <source>
        <dbReference type="Proteomes" id="UP000184520"/>
    </source>
</evidence>
<dbReference type="PANTHER" id="PTHR35530">
    <property type="entry name" value="TAUTOMERASE-RELATED"/>
    <property type="match status" value="1"/>
</dbReference>
<keyword evidence="6" id="KW-1185">Reference proteome</keyword>
<dbReference type="RefSeq" id="WP_073322558.1">
    <property type="nucleotide sequence ID" value="NZ_FQWD01000003.1"/>
</dbReference>
<dbReference type="SUPFAM" id="SSF55331">
    <property type="entry name" value="Tautomerase/MIF"/>
    <property type="match status" value="1"/>
</dbReference>
<comment type="similarity">
    <text evidence="1">Belongs to the 4-oxalocrotonate tautomerase family.</text>
</comment>
<evidence type="ECO:0000259" key="4">
    <source>
        <dbReference type="Pfam" id="PF01361"/>
    </source>
</evidence>
<keyword evidence="2" id="KW-0413">Isomerase</keyword>
<evidence type="ECO:0000256" key="2">
    <source>
        <dbReference type="ARBA" id="ARBA00023235"/>
    </source>
</evidence>
<feature type="domain" description="4-oxalocrotonate tautomerase-like" evidence="4">
    <location>
        <begin position="2"/>
        <end position="52"/>
    </location>
</feature>
<dbReference type="InterPro" id="IPR014347">
    <property type="entry name" value="Tautomerase/MIF_sf"/>
</dbReference>
<dbReference type="Proteomes" id="UP000184520">
    <property type="component" value="Unassembled WGS sequence"/>
</dbReference>